<gene>
    <name evidence="9" type="ORF">SAMN04487865_1001211</name>
</gene>
<evidence type="ECO:0000259" key="8">
    <source>
        <dbReference type="PROSITE" id="PS51352"/>
    </source>
</evidence>
<keyword evidence="6 7" id="KW-0472">Membrane</keyword>
<dbReference type="GO" id="GO:0017004">
    <property type="term" value="P:cytochrome complex assembly"/>
    <property type="evidence" value="ECO:0007669"/>
    <property type="project" value="UniProtKB-KW"/>
</dbReference>
<dbReference type="OrthoDB" id="9811036at2"/>
<evidence type="ECO:0000256" key="6">
    <source>
        <dbReference type="ARBA" id="ARBA00023136"/>
    </source>
</evidence>
<evidence type="ECO:0000256" key="2">
    <source>
        <dbReference type="ARBA" id="ARBA00022475"/>
    </source>
</evidence>
<dbReference type="Gene3D" id="2.60.40.1250">
    <property type="entry name" value="Thiol:disulfide interchange protein DsbD, N-terminal domain"/>
    <property type="match status" value="1"/>
</dbReference>
<keyword evidence="2" id="KW-1003">Cell membrane</keyword>
<keyword evidence="3 7" id="KW-0812">Transmembrane</keyword>
<evidence type="ECO:0000313" key="10">
    <source>
        <dbReference type="Proteomes" id="UP000243374"/>
    </source>
</evidence>
<dbReference type="PROSITE" id="PS51352">
    <property type="entry name" value="THIOREDOXIN_2"/>
    <property type="match status" value="1"/>
</dbReference>
<feature type="transmembrane region" description="Helical" evidence="7">
    <location>
        <begin position="416"/>
        <end position="435"/>
    </location>
</feature>
<dbReference type="InterPro" id="IPR036929">
    <property type="entry name" value="DsbDN_sf"/>
</dbReference>
<feature type="transmembrane region" description="Helical" evidence="7">
    <location>
        <begin position="215"/>
        <end position="237"/>
    </location>
</feature>
<dbReference type="GO" id="GO:0015035">
    <property type="term" value="F:protein-disulfide reductase activity"/>
    <property type="evidence" value="ECO:0007669"/>
    <property type="project" value="TreeGrafter"/>
</dbReference>
<evidence type="ECO:0000313" key="9">
    <source>
        <dbReference type="EMBL" id="SFJ76250.1"/>
    </source>
</evidence>
<keyword evidence="5 7" id="KW-1133">Transmembrane helix</keyword>
<comment type="subcellular location">
    <subcellularLocation>
        <location evidence="1">Cell membrane</location>
        <topology evidence="1">Multi-pass membrane protein</topology>
    </subcellularLocation>
</comment>
<feature type="transmembrane region" description="Helical" evidence="7">
    <location>
        <begin position="391"/>
        <end position="409"/>
    </location>
</feature>
<dbReference type="Gene3D" id="3.40.30.10">
    <property type="entry name" value="Glutaredoxin"/>
    <property type="match status" value="1"/>
</dbReference>
<evidence type="ECO:0000256" key="3">
    <source>
        <dbReference type="ARBA" id="ARBA00022692"/>
    </source>
</evidence>
<dbReference type="InterPro" id="IPR028250">
    <property type="entry name" value="DsbDN"/>
</dbReference>
<dbReference type="GO" id="GO:0045454">
    <property type="term" value="P:cell redox homeostasis"/>
    <property type="evidence" value="ECO:0007669"/>
    <property type="project" value="TreeGrafter"/>
</dbReference>
<organism evidence="9 10">
    <name type="scientific">Succinivibrio dextrinosolvens</name>
    <dbReference type="NCBI Taxonomy" id="83771"/>
    <lineage>
        <taxon>Bacteria</taxon>
        <taxon>Pseudomonadati</taxon>
        <taxon>Pseudomonadota</taxon>
        <taxon>Gammaproteobacteria</taxon>
        <taxon>Aeromonadales</taxon>
        <taxon>Succinivibrionaceae</taxon>
        <taxon>Succinivibrio</taxon>
    </lineage>
</organism>
<proteinExistence type="predicted"/>
<dbReference type="Pfam" id="PF02683">
    <property type="entry name" value="DsbD_TM"/>
    <property type="match status" value="1"/>
</dbReference>
<feature type="transmembrane region" description="Helical" evidence="7">
    <location>
        <begin position="333"/>
        <end position="356"/>
    </location>
</feature>
<dbReference type="RefSeq" id="WP_074838184.1">
    <property type="nucleotide sequence ID" value="NZ_CP047056.1"/>
</dbReference>
<dbReference type="Pfam" id="PF11412">
    <property type="entry name" value="DsbD_N"/>
    <property type="match status" value="1"/>
</dbReference>
<keyword evidence="4" id="KW-0201">Cytochrome c-type biogenesis</keyword>
<dbReference type="Pfam" id="PF13098">
    <property type="entry name" value="Thioredoxin_2"/>
    <property type="match status" value="1"/>
</dbReference>
<evidence type="ECO:0000256" key="4">
    <source>
        <dbReference type="ARBA" id="ARBA00022748"/>
    </source>
</evidence>
<feature type="transmembrane region" description="Helical" evidence="7">
    <location>
        <begin position="294"/>
        <end position="321"/>
    </location>
</feature>
<dbReference type="InterPro" id="IPR012336">
    <property type="entry name" value="Thioredoxin-like_fold"/>
</dbReference>
<dbReference type="InterPro" id="IPR013766">
    <property type="entry name" value="Thioredoxin_domain"/>
</dbReference>
<dbReference type="PANTHER" id="PTHR32234">
    <property type="entry name" value="THIOL:DISULFIDE INTERCHANGE PROTEIN DSBD"/>
    <property type="match status" value="1"/>
</dbReference>
<evidence type="ECO:0000256" key="7">
    <source>
        <dbReference type="SAM" id="Phobius"/>
    </source>
</evidence>
<dbReference type="EMBL" id="FOSF01000001">
    <property type="protein sequence ID" value="SFJ76250.1"/>
    <property type="molecule type" value="Genomic_DNA"/>
</dbReference>
<feature type="transmembrane region" description="Helical" evidence="7">
    <location>
        <begin position="249"/>
        <end position="273"/>
    </location>
</feature>
<reference evidence="9 10" key="1">
    <citation type="submission" date="2016-10" db="EMBL/GenBank/DDBJ databases">
        <authorList>
            <person name="Varghese N."/>
            <person name="Submissions S."/>
        </authorList>
    </citation>
    <scope>NUCLEOTIDE SEQUENCE [LARGE SCALE GENOMIC DNA]</scope>
    <source>
        <strain evidence="9 10">22B</strain>
    </source>
</reference>
<feature type="transmembrane region" description="Helical" evidence="7">
    <location>
        <begin position="168"/>
        <end position="194"/>
    </location>
</feature>
<dbReference type="Proteomes" id="UP000243374">
    <property type="component" value="Unassembled WGS sequence"/>
</dbReference>
<dbReference type="PANTHER" id="PTHR32234:SF0">
    <property type="entry name" value="THIOL:DISULFIDE INTERCHANGE PROTEIN DSBD"/>
    <property type="match status" value="1"/>
</dbReference>
<name>A0A662Z9Y5_9GAMM</name>
<feature type="transmembrane region" description="Helical" evidence="7">
    <location>
        <begin position="368"/>
        <end position="385"/>
    </location>
</feature>
<accession>A0A662Z9Y5</accession>
<feature type="domain" description="Thioredoxin" evidence="8">
    <location>
        <begin position="414"/>
        <end position="551"/>
    </location>
</feature>
<dbReference type="InterPro" id="IPR003834">
    <property type="entry name" value="Cyt_c_assmbl_TM_dom"/>
</dbReference>
<dbReference type="SUPFAM" id="SSF52833">
    <property type="entry name" value="Thioredoxin-like"/>
    <property type="match status" value="1"/>
</dbReference>
<dbReference type="AlphaFoldDB" id="A0A662Z9Y5"/>
<sequence length="551" mass="61231">MLRLFITLLTFFYSISSFAEINLDKLYALGSAAKEELPFSSECWLNNDLIKCNIHIKNGSYIYKDSIGFNAPDVILSTDKLPDGIMHEDVSGRNEVYMEPVTINAQIIEGKAGNIVSFNYRGCDSQGICYPTQTRDLFLEKDIKGNMEKLPSSNLDQEKGIFSGYDNFLIILLLCLVFGVALDLTPCVLPLLSIYSATIMGSKYVSATHKIKQNIIYILGLALTYCLLGLVFAEIGVSAHGILQHPVSIIILSSILFIFTLDCAGLINLKVPLMFNNSLQIAINRQKEGTLAKAFIFGALSALITTPCTSAPLAGALVYIITSNSILKGVLMFLFIGLGMGLPLLIIGFFGAKYISKLKNHTEKIRRLFAIPLFLGAYYICQHLFGDLNRYIEPAVYASCGAYFIGVMFRSKKLSFILMLAFFSFWAIYAAVYTGTSQVTNKNFTLVHKLSDLSKYSGKKTLVTFSAQWCANCHELDKTLYASDEFLDLTSDMNRVRFDITDPASHSNEELTKTFNIIGVPFLLVLDEKGNVIRRYTGSPDLDELTSMIKD</sequence>
<keyword evidence="10" id="KW-1185">Reference proteome</keyword>
<dbReference type="SUPFAM" id="SSF74863">
    <property type="entry name" value="Thiol:disulfide interchange protein DsbD, N-terminal domain (DsbD-alpha)"/>
    <property type="match status" value="1"/>
</dbReference>
<evidence type="ECO:0000256" key="5">
    <source>
        <dbReference type="ARBA" id="ARBA00022989"/>
    </source>
</evidence>
<dbReference type="GO" id="GO:0005886">
    <property type="term" value="C:plasma membrane"/>
    <property type="evidence" value="ECO:0007669"/>
    <property type="project" value="UniProtKB-SubCell"/>
</dbReference>
<evidence type="ECO:0000256" key="1">
    <source>
        <dbReference type="ARBA" id="ARBA00004651"/>
    </source>
</evidence>
<dbReference type="InterPro" id="IPR036249">
    <property type="entry name" value="Thioredoxin-like_sf"/>
</dbReference>
<protein>
    <submittedName>
        <fullName evidence="9">Thiol:disulfide interchange protein DsbD</fullName>
    </submittedName>
</protein>